<evidence type="ECO:0000313" key="2">
    <source>
        <dbReference type="EMBL" id="GLW75119.1"/>
    </source>
</evidence>
<keyword evidence="1" id="KW-0812">Transmembrane</keyword>
<dbReference type="AlphaFoldDB" id="A0A9W6QFE9"/>
<dbReference type="EMBL" id="BSSA01000046">
    <property type="protein sequence ID" value="GLW75119.1"/>
    <property type="molecule type" value="Genomic_DNA"/>
</dbReference>
<sequence>MDAEGSGRRSGRPGVWAGLTSIVLLVGGLAVFARCSPPEEYSCDNSNYPTRGCTRIRHEPASTGSTFRCPTDWWEYRSLGREAAAGCAMTRPSPLPCPTTPDTYWVAKGEDALAPGCLYPRTAVVPPSAAPSPGSP</sequence>
<proteinExistence type="predicted"/>
<organism evidence="2 3">
    <name type="scientific">Kitasatospora phosalacinea</name>
    <dbReference type="NCBI Taxonomy" id="2065"/>
    <lineage>
        <taxon>Bacteria</taxon>
        <taxon>Bacillati</taxon>
        <taxon>Actinomycetota</taxon>
        <taxon>Actinomycetes</taxon>
        <taxon>Kitasatosporales</taxon>
        <taxon>Streptomycetaceae</taxon>
        <taxon>Kitasatospora</taxon>
    </lineage>
</organism>
<feature type="transmembrane region" description="Helical" evidence="1">
    <location>
        <begin position="15"/>
        <end position="33"/>
    </location>
</feature>
<accession>A0A9W6QFE9</accession>
<keyword evidence="1" id="KW-0472">Membrane</keyword>
<evidence type="ECO:0000256" key="1">
    <source>
        <dbReference type="SAM" id="Phobius"/>
    </source>
</evidence>
<evidence type="ECO:0000313" key="3">
    <source>
        <dbReference type="Proteomes" id="UP001165041"/>
    </source>
</evidence>
<name>A0A9W6QFE9_9ACTN</name>
<keyword evidence="1" id="KW-1133">Transmembrane helix</keyword>
<dbReference type="Proteomes" id="UP001165041">
    <property type="component" value="Unassembled WGS sequence"/>
</dbReference>
<comment type="caution">
    <text evidence="2">The sequence shown here is derived from an EMBL/GenBank/DDBJ whole genome shotgun (WGS) entry which is preliminary data.</text>
</comment>
<reference evidence="2" key="1">
    <citation type="submission" date="2023-02" db="EMBL/GenBank/DDBJ databases">
        <title>Kitasatospora phosalacinea NBRC 14627.</title>
        <authorList>
            <person name="Ichikawa N."/>
            <person name="Sato H."/>
            <person name="Tonouchi N."/>
        </authorList>
    </citation>
    <scope>NUCLEOTIDE SEQUENCE</scope>
    <source>
        <strain evidence="2">NBRC 14627</strain>
    </source>
</reference>
<dbReference type="RefSeq" id="WP_285740673.1">
    <property type="nucleotide sequence ID" value="NZ_BSSA01000046.1"/>
</dbReference>
<protein>
    <submittedName>
        <fullName evidence="2">Uncharacterized protein</fullName>
    </submittedName>
</protein>
<gene>
    <name evidence="2" type="ORF">Kpho02_74160</name>
</gene>